<dbReference type="EMBL" id="JPRP01000001">
    <property type="protein sequence ID" value="KFE99154.1"/>
    <property type="molecule type" value="Genomic_DNA"/>
</dbReference>
<proteinExistence type="predicted"/>
<accession>A0A085Z3Z1</accession>
<dbReference type="STRING" id="236814.IX39_00220"/>
<evidence type="ECO:0000313" key="1">
    <source>
        <dbReference type="EMBL" id="KFE99154.1"/>
    </source>
</evidence>
<organism evidence="1 2">
    <name type="scientific">Chryseobacterium formosense</name>
    <dbReference type="NCBI Taxonomy" id="236814"/>
    <lineage>
        <taxon>Bacteria</taxon>
        <taxon>Pseudomonadati</taxon>
        <taxon>Bacteroidota</taxon>
        <taxon>Flavobacteriia</taxon>
        <taxon>Flavobacteriales</taxon>
        <taxon>Weeksellaceae</taxon>
        <taxon>Chryseobacterium group</taxon>
        <taxon>Chryseobacterium</taxon>
    </lineage>
</organism>
<protein>
    <submittedName>
        <fullName evidence="1">Uncharacterized protein</fullName>
    </submittedName>
</protein>
<gene>
    <name evidence="1" type="ORF">IX39_00220</name>
</gene>
<dbReference type="RefSeq" id="WP_034672374.1">
    <property type="nucleotide sequence ID" value="NZ_FPAP01000003.1"/>
</dbReference>
<evidence type="ECO:0000313" key="2">
    <source>
        <dbReference type="Proteomes" id="UP000028713"/>
    </source>
</evidence>
<dbReference type="AlphaFoldDB" id="A0A085Z3Z1"/>
<sequence>MINKVVILLVLTFFISNSCNKNKKVLNEDYINLYPDKKIIKKQYYRYSTFDPFFPNDSLYSPIESSKNFPDRAKTLVNQLNFYDLRNFNAYINKNMGGEYNAYIYENNTPLYRIYLKIYKENDKRELSTNKEIENYFKQNKIGYKFLKNKPDNLSNYLLEMKNTKDSAFCVINSEVDLLKIYLTYNVKDTIRSLPTTAIRPFLGDVIEN</sequence>
<keyword evidence="2" id="KW-1185">Reference proteome</keyword>
<dbReference type="Proteomes" id="UP000028713">
    <property type="component" value="Unassembled WGS sequence"/>
</dbReference>
<name>A0A085Z3Z1_9FLAO</name>
<reference evidence="1 2" key="1">
    <citation type="submission" date="2014-07" db="EMBL/GenBank/DDBJ databases">
        <title>Genome of Chryseobacterium formosense LMG 24722.</title>
        <authorList>
            <person name="Pipes S.E."/>
            <person name="Stropko S.J."/>
            <person name="Newman J.D."/>
        </authorList>
    </citation>
    <scope>NUCLEOTIDE SEQUENCE [LARGE SCALE GENOMIC DNA]</scope>
    <source>
        <strain evidence="1 2">LMG 24722</strain>
    </source>
</reference>
<dbReference type="OrthoDB" id="1263013at2"/>
<comment type="caution">
    <text evidence="1">The sequence shown here is derived from an EMBL/GenBank/DDBJ whole genome shotgun (WGS) entry which is preliminary data.</text>
</comment>